<dbReference type="InterPro" id="IPR002398">
    <property type="entry name" value="Pept_C14"/>
</dbReference>
<evidence type="ECO:0000313" key="7">
    <source>
        <dbReference type="RefSeq" id="XP_029653345.1"/>
    </source>
</evidence>
<dbReference type="Pfam" id="PF00656">
    <property type="entry name" value="Peptidase_C14"/>
    <property type="match status" value="1"/>
</dbReference>
<dbReference type="GO" id="GO:0005737">
    <property type="term" value="C:cytoplasm"/>
    <property type="evidence" value="ECO:0007669"/>
    <property type="project" value="TreeGrafter"/>
</dbReference>
<dbReference type="InterPro" id="IPR001309">
    <property type="entry name" value="Pept_C14_p20"/>
</dbReference>
<protein>
    <submittedName>
        <fullName evidence="7">Caspase-1-like</fullName>
    </submittedName>
</protein>
<evidence type="ECO:0000259" key="4">
    <source>
        <dbReference type="PROSITE" id="PS50207"/>
    </source>
</evidence>
<dbReference type="PROSITE" id="PS50208">
    <property type="entry name" value="CASPASE_P20"/>
    <property type="match status" value="1"/>
</dbReference>
<dbReference type="SUPFAM" id="SSF52129">
    <property type="entry name" value="Caspase-like"/>
    <property type="match status" value="1"/>
</dbReference>
<dbReference type="PROSITE" id="PS50207">
    <property type="entry name" value="CASPASE_P10"/>
    <property type="match status" value="1"/>
</dbReference>
<evidence type="ECO:0000313" key="6">
    <source>
        <dbReference type="Proteomes" id="UP000515154"/>
    </source>
</evidence>
<dbReference type="AlphaFoldDB" id="A0A6P7TU02"/>
<dbReference type="SMART" id="SM00115">
    <property type="entry name" value="CASc"/>
    <property type="match status" value="1"/>
</dbReference>
<dbReference type="PANTHER" id="PTHR10454:SF232">
    <property type="entry name" value="AT03047P-RELATED"/>
    <property type="match status" value="1"/>
</dbReference>
<feature type="domain" description="Caspase family p10" evidence="4">
    <location>
        <begin position="179"/>
        <end position="271"/>
    </location>
</feature>
<keyword evidence="6" id="KW-1185">Reference proteome</keyword>
<evidence type="ECO:0000256" key="1">
    <source>
        <dbReference type="ARBA" id="ARBA00010134"/>
    </source>
</evidence>
<dbReference type="PRINTS" id="PR00376">
    <property type="entry name" value="IL1BCENZYME"/>
</dbReference>
<evidence type="ECO:0000256" key="2">
    <source>
        <dbReference type="RuleBase" id="RU003971"/>
    </source>
</evidence>
<accession>A0A6P7TU02</accession>
<dbReference type="InterPro" id="IPR015917">
    <property type="entry name" value="Pept_C14A"/>
</dbReference>
<evidence type="ECO:0000259" key="5">
    <source>
        <dbReference type="PROSITE" id="PS50208"/>
    </source>
</evidence>
<dbReference type="GO" id="GO:0006508">
    <property type="term" value="P:proteolysis"/>
    <property type="evidence" value="ECO:0007669"/>
    <property type="project" value="InterPro"/>
</dbReference>
<feature type="domain" description="Caspase family p20" evidence="5">
    <location>
        <begin position="34"/>
        <end position="161"/>
    </location>
</feature>
<dbReference type="RefSeq" id="XP_029653345.1">
    <property type="nucleotide sequence ID" value="XM_029797485.1"/>
</dbReference>
<dbReference type="GO" id="GO:0004197">
    <property type="term" value="F:cysteine-type endopeptidase activity"/>
    <property type="evidence" value="ECO:0007669"/>
    <property type="project" value="InterPro"/>
</dbReference>
<name>A0A6P7TU02_9MOLL</name>
<dbReference type="Gene3D" id="3.40.50.1460">
    <property type="match status" value="1"/>
</dbReference>
<sequence length="289" mass="32250">MADGGENVGTSDQPHSPTKEDLSKCFAKYDINNKRLVAYIFNHENFNKDSLYREGSSKDTKAFKAALIKLGFSKRDVTVFKDKKADEMLNTFKNVNKVGTRNPVGCFVCAIMSHGRENDQLCAYDRDVGLYDLLSCLTPVKCPSLSGVPKLIFVQACRGGKIDEGFCVTDGPETEVNETLSNIPIMPDLLVFHSSYNKYSSFRNKTNGTCFMETLSKALSEYGTERELLTLLTAVSYCVASEEFNTDRNPELEKQMPQIMSTLLKQLKFEPRRENASSKGCTLCICPLG</sequence>
<dbReference type="GO" id="GO:0006915">
    <property type="term" value="P:apoptotic process"/>
    <property type="evidence" value="ECO:0007669"/>
    <property type="project" value="TreeGrafter"/>
</dbReference>
<dbReference type="InterPro" id="IPR029030">
    <property type="entry name" value="Caspase-like_dom_sf"/>
</dbReference>
<evidence type="ECO:0000256" key="3">
    <source>
        <dbReference type="SAM" id="MobiDB-lite"/>
    </source>
</evidence>
<dbReference type="PANTHER" id="PTHR10454">
    <property type="entry name" value="CASPASE"/>
    <property type="match status" value="1"/>
</dbReference>
<reference evidence="7" key="1">
    <citation type="submission" date="2025-08" db="UniProtKB">
        <authorList>
            <consortium name="RefSeq"/>
        </authorList>
    </citation>
    <scope>IDENTIFICATION</scope>
</reference>
<dbReference type="Proteomes" id="UP000515154">
    <property type="component" value="Linkage group LG30"/>
</dbReference>
<dbReference type="InterPro" id="IPR002138">
    <property type="entry name" value="Pept_C14_p10"/>
</dbReference>
<gene>
    <name evidence="7" type="primary">LOC115226489</name>
</gene>
<dbReference type="KEGG" id="osn:115226489"/>
<organism evidence="6 7">
    <name type="scientific">Octopus sinensis</name>
    <name type="common">East Asian common octopus</name>
    <dbReference type="NCBI Taxonomy" id="2607531"/>
    <lineage>
        <taxon>Eukaryota</taxon>
        <taxon>Metazoa</taxon>
        <taxon>Spiralia</taxon>
        <taxon>Lophotrochozoa</taxon>
        <taxon>Mollusca</taxon>
        <taxon>Cephalopoda</taxon>
        <taxon>Coleoidea</taxon>
        <taxon>Octopodiformes</taxon>
        <taxon>Octopoda</taxon>
        <taxon>Incirrata</taxon>
        <taxon>Octopodidae</taxon>
        <taxon>Octopus</taxon>
    </lineage>
</organism>
<proteinExistence type="inferred from homology"/>
<dbReference type="GO" id="GO:0043525">
    <property type="term" value="P:positive regulation of neuron apoptotic process"/>
    <property type="evidence" value="ECO:0007669"/>
    <property type="project" value="TreeGrafter"/>
</dbReference>
<comment type="similarity">
    <text evidence="1 2">Belongs to the peptidase C14A family.</text>
</comment>
<dbReference type="InterPro" id="IPR011600">
    <property type="entry name" value="Pept_C14_caspase"/>
</dbReference>
<feature type="region of interest" description="Disordered" evidence="3">
    <location>
        <begin position="1"/>
        <end position="20"/>
    </location>
</feature>